<evidence type="ECO:0000313" key="2">
    <source>
        <dbReference type="EMBL" id="KAF9763851.1"/>
    </source>
</evidence>
<gene>
    <name evidence="2" type="ORF">NGRA_0993</name>
</gene>
<sequence>MLIYFLAVALAELNEKGYLYSVGQEQFLSVENNKVRTVAKSKMPTKFEIETRGGDSSYMLRIYPDPRNGDNVMDKDWWYNDHKLIFYPQNDWQSQHFVFSMLPKNMLKIVVKERCAEVKPDGSVKASLCKNHNDNKSQYFRWIREEDRRIVQAFVRKHGGRAGRDGFGGDEDLGYRREGFRGSGRGRGGRYDEFDDDRGRGSKPCYDEEECQDTGDKYSQQGYTDDDFFRSRGNRGGRRGRDSFDGGRSYQDDDCDSADELCDIDNYSGYRSSGRGRGGGRGPSRGKSKRSPLAEAMCSDEIDEIGKIICEINRMPNLVI</sequence>
<protein>
    <submittedName>
        <fullName evidence="2">Uncharacterized protein</fullName>
    </submittedName>
</protein>
<dbReference type="Proteomes" id="UP000740883">
    <property type="component" value="Unassembled WGS sequence"/>
</dbReference>
<dbReference type="AlphaFoldDB" id="A0A9P6H2I3"/>
<dbReference type="OrthoDB" id="2195020at2759"/>
<accession>A0A9P6H2I3</accession>
<evidence type="ECO:0000256" key="1">
    <source>
        <dbReference type="SAM" id="MobiDB-lite"/>
    </source>
</evidence>
<dbReference type="EMBL" id="SBJO01000051">
    <property type="protein sequence ID" value="KAF9763851.1"/>
    <property type="molecule type" value="Genomic_DNA"/>
</dbReference>
<reference evidence="2 3" key="1">
    <citation type="journal article" date="2020" name="Genome Biol. Evol.">
        <title>Comparative genomics of strictly vertically transmitted, feminizing microsporidia endosymbionts of amphipod crustaceans.</title>
        <authorList>
            <person name="Cormier A."/>
            <person name="Chebbi M.A."/>
            <person name="Giraud I."/>
            <person name="Wattier R."/>
            <person name="Teixeira M."/>
            <person name="Gilbert C."/>
            <person name="Rigaud T."/>
            <person name="Cordaux R."/>
        </authorList>
    </citation>
    <scope>NUCLEOTIDE SEQUENCE [LARGE SCALE GENOMIC DNA]</scope>
    <source>
        <strain evidence="2 3">Ou3-Ou53</strain>
    </source>
</reference>
<comment type="caution">
    <text evidence="2">The sequence shown here is derived from an EMBL/GenBank/DDBJ whole genome shotgun (WGS) entry which is preliminary data.</text>
</comment>
<evidence type="ECO:0000313" key="3">
    <source>
        <dbReference type="Proteomes" id="UP000740883"/>
    </source>
</evidence>
<proteinExistence type="predicted"/>
<feature type="region of interest" description="Disordered" evidence="1">
    <location>
        <begin position="271"/>
        <end position="296"/>
    </location>
</feature>
<keyword evidence="3" id="KW-1185">Reference proteome</keyword>
<feature type="region of interest" description="Disordered" evidence="1">
    <location>
        <begin position="178"/>
        <end position="252"/>
    </location>
</feature>
<feature type="compositionally biased region" description="Basic and acidic residues" evidence="1">
    <location>
        <begin position="189"/>
        <end position="200"/>
    </location>
</feature>
<organism evidence="2 3">
    <name type="scientific">Nosema granulosis</name>
    <dbReference type="NCBI Taxonomy" id="83296"/>
    <lineage>
        <taxon>Eukaryota</taxon>
        <taxon>Fungi</taxon>
        <taxon>Fungi incertae sedis</taxon>
        <taxon>Microsporidia</taxon>
        <taxon>Nosematidae</taxon>
        <taxon>Nosema</taxon>
    </lineage>
</organism>
<name>A0A9P6H2I3_9MICR</name>